<organism evidence="2 3">
    <name type="scientific">Populus trichocarpa</name>
    <name type="common">Western balsam poplar</name>
    <name type="synonym">Populus balsamifera subsp. trichocarpa</name>
    <dbReference type="NCBI Taxonomy" id="3694"/>
    <lineage>
        <taxon>Eukaryota</taxon>
        <taxon>Viridiplantae</taxon>
        <taxon>Streptophyta</taxon>
        <taxon>Embryophyta</taxon>
        <taxon>Tracheophyta</taxon>
        <taxon>Spermatophyta</taxon>
        <taxon>Magnoliopsida</taxon>
        <taxon>eudicotyledons</taxon>
        <taxon>Gunneridae</taxon>
        <taxon>Pentapetalae</taxon>
        <taxon>rosids</taxon>
        <taxon>fabids</taxon>
        <taxon>Malpighiales</taxon>
        <taxon>Salicaceae</taxon>
        <taxon>Saliceae</taxon>
        <taxon>Populus</taxon>
    </lineage>
</organism>
<gene>
    <name evidence="2" type="ORF">POPTR_013G085200</name>
</gene>
<feature type="region of interest" description="Disordered" evidence="1">
    <location>
        <begin position="185"/>
        <end position="223"/>
    </location>
</feature>
<feature type="compositionally biased region" description="Polar residues" evidence="1">
    <location>
        <begin position="185"/>
        <end position="194"/>
    </location>
</feature>
<feature type="region of interest" description="Disordered" evidence="1">
    <location>
        <begin position="135"/>
        <end position="169"/>
    </location>
</feature>
<reference evidence="2 3" key="1">
    <citation type="journal article" date="2006" name="Science">
        <title>The genome of black cottonwood, Populus trichocarpa (Torr. &amp; Gray).</title>
        <authorList>
            <person name="Tuskan G.A."/>
            <person name="Difazio S."/>
            <person name="Jansson S."/>
            <person name="Bohlmann J."/>
            <person name="Grigoriev I."/>
            <person name="Hellsten U."/>
            <person name="Putnam N."/>
            <person name="Ralph S."/>
            <person name="Rombauts S."/>
            <person name="Salamov A."/>
            <person name="Schein J."/>
            <person name="Sterck L."/>
            <person name="Aerts A."/>
            <person name="Bhalerao R.R."/>
            <person name="Bhalerao R.P."/>
            <person name="Blaudez D."/>
            <person name="Boerjan W."/>
            <person name="Brun A."/>
            <person name="Brunner A."/>
            <person name="Busov V."/>
            <person name="Campbell M."/>
            <person name="Carlson J."/>
            <person name="Chalot M."/>
            <person name="Chapman J."/>
            <person name="Chen G.L."/>
            <person name="Cooper D."/>
            <person name="Coutinho P.M."/>
            <person name="Couturier J."/>
            <person name="Covert S."/>
            <person name="Cronk Q."/>
            <person name="Cunningham R."/>
            <person name="Davis J."/>
            <person name="Degroeve S."/>
            <person name="Dejardin A."/>
            <person name="Depamphilis C."/>
            <person name="Detter J."/>
            <person name="Dirks B."/>
            <person name="Dubchak I."/>
            <person name="Duplessis S."/>
            <person name="Ehlting J."/>
            <person name="Ellis B."/>
            <person name="Gendler K."/>
            <person name="Goodstein D."/>
            <person name="Gribskov M."/>
            <person name="Grimwood J."/>
            <person name="Groover A."/>
            <person name="Gunter L."/>
            <person name="Hamberger B."/>
            <person name="Heinze B."/>
            <person name="Helariutta Y."/>
            <person name="Henrissat B."/>
            <person name="Holligan D."/>
            <person name="Holt R."/>
            <person name="Huang W."/>
            <person name="Islam-Faridi N."/>
            <person name="Jones S."/>
            <person name="Jones-Rhoades M."/>
            <person name="Jorgensen R."/>
            <person name="Joshi C."/>
            <person name="Kangasjarvi J."/>
            <person name="Karlsson J."/>
            <person name="Kelleher C."/>
            <person name="Kirkpatrick R."/>
            <person name="Kirst M."/>
            <person name="Kohler A."/>
            <person name="Kalluri U."/>
            <person name="Larimer F."/>
            <person name="Leebens-Mack J."/>
            <person name="Leple J.C."/>
            <person name="Locascio P."/>
            <person name="Lou Y."/>
            <person name="Lucas S."/>
            <person name="Martin F."/>
            <person name="Montanini B."/>
            <person name="Napoli C."/>
            <person name="Nelson D.R."/>
            <person name="Nelson C."/>
            <person name="Nieminen K."/>
            <person name="Nilsson O."/>
            <person name="Pereda V."/>
            <person name="Peter G."/>
            <person name="Philippe R."/>
            <person name="Pilate G."/>
            <person name="Poliakov A."/>
            <person name="Razumovskaya J."/>
            <person name="Richardson P."/>
            <person name="Rinaldi C."/>
            <person name="Ritland K."/>
            <person name="Rouze P."/>
            <person name="Ryaboy D."/>
            <person name="Schmutz J."/>
            <person name="Schrader J."/>
            <person name="Segerman B."/>
            <person name="Shin H."/>
            <person name="Siddiqui A."/>
            <person name="Sterky F."/>
            <person name="Terry A."/>
            <person name="Tsai C.J."/>
            <person name="Uberbacher E."/>
            <person name="Unneberg P."/>
            <person name="Vahala J."/>
            <person name="Wall K."/>
            <person name="Wessler S."/>
            <person name="Yang G."/>
            <person name="Yin T."/>
            <person name="Douglas C."/>
            <person name="Marra M."/>
            <person name="Sandberg G."/>
            <person name="Van de Peer Y."/>
            <person name="Rokhsar D."/>
        </authorList>
    </citation>
    <scope>NUCLEOTIDE SEQUENCE [LARGE SCALE GENOMIC DNA]</scope>
    <source>
        <strain evidence="3">cv. Nisqually</strain>
    </source>
</reference>
<dbReference type="Proteomes" id="UP000006729">
    <property type="component" value="Chromosome 13"/>
</dbReference>
<dbReference type="EMBL" id="CM009302">
    <property type="protein sequence ID" value="PNT07429.1"/>
    <property type="molecule type" value="Genomic_DNA"/>
</dbReference>
<name>A0A2K1Y332_POPTR</name>
<keyword evidence="3" id="KW-1185">Reference proteome</keyword>
<evidence type="ECO:0000313" key="3">
    <source>
        <dbReference type="Proteomes" id="UP000006729"/>
    </source>
</evidence>
<proteinExistence type="predicted"/>
<evidence type="ECO:0000256" key="1">
    <source>
        <dbReference type="SAM" id="MobiDB-lite"/>
    </source>
</evidence>
<sequence length="398" mass="45578">MDVLGIEMDLIWCEVGEGIMLTRSYFLATFSCEFLLLEDDKDEQSPSLMYLSYRKGRKYILEMYNPHRFAWYHGFRQGLLGTHVLPSYYIDSSSLYHASLSLIRQGSGATFHVPKVNNSISSDIDPSYIACKKTRPISRGKEKASTNVVLPPPSFQKHGRPELQHQSFTKQTWENSSSLYASIQHKTNSKNKGSNPLPPPYSPREVDNSSNKTPIIDLDNTPPQISAYPEHNIGDKDFKLLSPLFSPKEVVDIQDSNLPSRLDNIPEVIATLIESSAIPSTLYEGYPNNIDGVFWIQIILPTKLTMTTKKRGWWIFKSSKLIENLKYFHIDPSSLMDMMGMFLKDVNSYLSHRQEVSQIRVMHKRMRKSLFIEIIYPCLKESPPSIMVTRNLWSTRVG</sequence>
<evidence type="ECO:0000313" key="2">
    <source>
        <dbReference type="EMBL" id="PNT07429.1"/>
    </source>
</evidence>
<accession>A0A2K1Y332</accession>
<protein>
    <submittedName>
        <fullName evidence="2">Uncharacterized protein</fullName>
    </submittedName>
</protein>
<dbReference type="InParanoid" id="A0A2K1Y332"/>
<dbReference type="AlphaFoldDB" id="A0A2K1Y332"/>